<reference evidence="1 2" key="1">
    <citation type="submission" date="2018-02" db="EMBL/GenBank/DDBJ databases">
        <title>8 Nocardia nova and 1 Nocardia cyriacigeorgica strain used for evolution to TMP-SMX.</title>
        <authorList>
            <person name="Mehta H."/>
            <person name="Weng J."/>
            <person name="Shamoo Y."/>
        </authorList>
    </citation>
    <scope>NUCLEOTIDE SEQUENCE [LARGE SCALE GENOMIC DNA]</scope>
    <source>
        <strain evidence="1 2">MDA3139</strain>
    </source>
</reference>
<evidence type="ECO:0000313" key="2">
    <source>
        <dbReference type="Proteomes" id="UP000239874"/>
    </source>
</evidence>
<evidence type="ECO:0000313" key="1">
    <source>
        <dbReference type="EMBL" id="PPJ36398.1"/>
    </source>
</evidence>
<dbReference type="AlphaFoldDB" id="A0A2S6AMF1"/>
<dbReference type="EMBL" id="PSZC01000014">
    <property type="protein sequence ID" value="PPJ36398.1"/>
    <property type="molecule type" value="Genomic_DNA"/>
</dbReference>
<accession>A0A2S6AMF1</accession>
<organism evidence="1 2">
    <name type="scientific">Nocardia nova</name>
    <dbReference type="NCBI Taxonomy" id="37330"/>
    <lineage>
        <taxon>Bacteria</taxon>
        <taxon>Bacillati</taxon>
        <taxon>Actinomycetota</taxon>
        <taxon>Actinomycetes</taxon>
        <taxon>Mycobacteriales</taxon>
        <taxon>Nocardiaceae</taxon>
        <taxon>Nocardia</taxon>
    </lineage>
</organism>
<proteinExistence type="predicted"/>
<protein>
    <submittedName>
        <fullName evidence="1">Uncharacterized protein</fullName>
    </submittedName>
</protein>
<sequence>MTLGSSSVRSGGVERDLLRPGDIREMNVKILCVQCNSRWMEPIEKAAAPILESIMRGEAFPPARDLFRLAHWSTVVGALATQTGSRFDVPVEHRRKIRYTTTGQPQDFGTHFIWTLDTYPGARFDFMRFETGSDAEERGVSWYSSLHAGPLVMISAECTVNTMIARELHHSGIESYLGTVSGHLLCIPDAIRSGRRQSSAGLVSASHHTVEETYRKVAGPDVEYVDTHGGSLVSIDEWRWRHPEKFHYGDTLVDMRSQLDLSYLDGVFES</sequence>
<dbReference type="Proteomes" id="UP000239874">
    <property type="component" value="Unassembled WGS sequence"/>
</dbReference>
<name>A0A2S6AMF1_9NOCA</name>
<gene>
    <name evidence="1" type="ORF">C5E45_20325</name>
</gene>
<comment type="caution">
    <text evidence="1">The sequence shown here is derived from an EMBL/GenBank/DDBJ whole genome shotgun (WGS) entry which is preliminary data.</text>
</comment>